<organism evidence="1 2">
    <name type="scientific">Marasmius tenuissimus</name>
    <dbReference type="NCBI Taxonomy" id="585030"/>
    <lineage>
        <taxon>Eukaryota</taxon>
        <taxon>Fungi</taxon>
        <taxon>Dikarya</taxon>
        <taxon>Basidiomycota</taxon>
        <taxon>Agaricomycotina</taxon>
        <taxon>Agaricomycetes</taxon>
        <taxon>Agaricomycetidae</taxon>
        <taxon>Agaricales</taxon>
        <taxon>Marasmiineae</taxon>
        <taxon>Marasmiaceae</taxon>
        <taxon>Marasmius</taxon>
    </lineage>
</organism>
<reference evidence="1 2" key="1">
    <citation type="submission" date="2024-05" db="EMBL/GenBank/DDBJ databases">
        <title>A draft genome resource for the thread blight pathogen Marasmius tenuissimus strain MS-2.</title>
        <authorList>
            <person name="Yulfo-Soto G.E."/>
            <person name="Baruah I.K."/>
            <person name="Amoako-Attah I."/>
            <person name="Bukari Y."/>
            <person name="Meinhardt L.W."/>
            <person name="Bailey B.A."/>
            <person name="Cohen S.P."/>
        </authorList>
    </citation>
    <scope>NUCLEOTIDE SEQUENCE [LARGE SCALE GENOMIC DNA]</scope>
    <source>
        <strain evidence="1 2">MS-2</strain>
    </source>
</reference>
<feature type="non-terminal residue" evidence="1">
    <location>
        <position position="79"/>
    </location>
</feature>
<evidence type="ECO:0000313" key="1">
    <source>
        <dbReference type="EMBL" id="KAL0056593.1"/>
    </source>
</evidence>
<proteinExistence type="predicted"/>
<comment type="caution">
    <text evidence="1">The sequence shown here is derived from an EMBL/GenBank/DDBJ whole genome shotgun (WGS) entry which is preliminary data.</text>
</comment>
<dbReference type="EMBL" id="JBBXMP010001251">
    <property type="protein sequence ID" value="KAL0056593.1"/>
    <property type="molecule type" value="Genomic_DNA"/>
</dbReference>
<sequence>MQDEWTKFDGLLSTERFTTCTVELVVPYSTSENELPWALEPFPQCSRDGRVFVTCALFKVAGGPIIVHQNPEAMEELDW</sequence>
<dbReference type="Proteomes" id="UP001437256">
    <property type="component" value="Unassembled WGS sequence"/>
</dbReference>
<keyword evidence="2" id="KW-1185">Reference proteome</keyword>
<evidence type="ECO:0000313" key="2">
    <source>
        <dbReference type="Proteomes" id="UP001437256"/>
    </source>
</evidence>
<name>A0ABR2Z5T5_9AGAR</name>
<protein>
    <submittedName>
        <fullName evidence="1">Uncharacterized protein</fullName>
    </submittedName>
</protein>
<accession>A0ABR2Z5T5</accession>
<gene>
    <name evidence="1" type="ORF">AAF712_016802</name>
</gene>